<gene>
    <name evidence="2" type="ORF">PIB30_081035</name>
</gene>
<organism evidence="2 3">
    <name type="scientific">Stylosanthes scabra</name>
    <dbReference type="NCBI Taxonomy" id="79078"/>
    <lineage>
        <taxon>Eukaryota</taxon>
        <taxon>Viridiplantae</taxon>
        <taxon>Streptophyta</taxon>
        <taxon>Embryophyta</taxon>
        <taxon>Tracheophyta</taxon>
        <taxon>Spermatophyta</taxon>
        <taxon>Magnoliopsida</taxon>
        <taxon>eudicotyledons</taxon>
        <taxon>Gunneridae</taxon>
        <taxon>Pentapetalae</taxon>
        <taxon>rosids</taxon>
        <taxon>fabids</taxon>
        <taxon>Fabales</taxon>
        <taxon>Fabaceae</taxon>
        <taxon>Papilionoideae</taxon>
        <taxon>50 kb inversion clade</taxon>
        <taxon>dalbergioids sensu lato</taxon>
        <taxon>Dalbergieae</taxon>
        <taxon>Pterocarpus clade</taxon>
        <taxon>Stylosanthes</taxon>
    </lineage>
</organism>
<name>A0ABU6UQD8_9FABA</name>
<accession>A0ABU6UQD8</accession>
<dbReference type="Proteomes" id="UP001341840">
    <property type="component" value="Unassembled WGS sequence"/>
</dbReference>
<dbReference type="EMBL" id="JASCZI010122027">
    <property type="protein sequence ID" value="MED6163546.1"/>
    <property type="molecule type" value="Genomic_DNA"/>
</dbReference>
<protein>
    <submittedName>
        <fullName evidence="2">Uncharacterized protein</fullName>
    </submittedName>
</protein>
<reference evidence="2 3" key="1">
    <citation type="journal article" date="2023" name="Plants (Basel)">
        <title>Bridging the Gap: Combining Genomics and Transcriptomics Approaches to Understand Stylosanthes scabra, an Orphan Legume from the Brazilian Caatinga.</title>
        <authorList>
            <person name="Ferreira-Neto J.R.C."/>
            <person name="da Silva M.D."/>
            <person name="Binneck E."/>
            <person name="de Melo N.F."/>
            <person name="da Silva R.H."/>
            <person name="de Melo A.L.T.M."/>
            <person name="Pandolfi V."/>
            <person name="Bustamante F.O."/>
            <person name="Brasileiro-Vidal A.C."/>
            <person name="Benko-Iseppon A.M."/>
        </authorList>
    </citation>
    <scope>NUCLEOTIDE SEQUENCE [LARGE SCALE GENOMIC DNA]</scope>
    <source>
        <tissue evidence="2">Leaves</tissue>
    </source>
</reference>
<comment type="caution">
    <text evidence="2">The sequence shown here is derived from an EMBL/GenBank/DDBJ whole genome shotgun (WGS) entry which is preliminary data.</text>
</comment>
<evidence type="ECO:0000256" key="1">
    <source>
        <dbReference type="SAM" id="SignalP"/>
    </source>
</evidence>
<proteinExistence type="predicted"/>
<evidence type="ECO:0000313" key="3">
    <source>
        <dbReference type="Proteomes" id="UP001341840"/>
    </source>
</evidence>
<evidence type="ECO:0000313" key="2">
    <source>
        <dbReference type="EMBL" id="MED6163546.1"/>
    </source>
</evidence>
<keyword evidence="3" id="KW-1185">Reference proteome</keyword>
<feature type="chain" id="PRO_5047377235" evidence="1">
    <location>
        <begin position="18"/>
        <end position="193"/>
    </location>
</feature>
<feature type="signal peptide" evidence="1">
    <location>
        <begin position="1"/>
        <end position="17"/>
    </location>
</feature>
<sequence length="193" mass="22556">MVLFLELKLGLILLGAGEVSLKKGKSWKRVYFGGWVQAEMLEFKRILGAWIVPLIQSIFNSDIATAIINTTIHEEEDSLTCYFEKFGKYSVASGYSIAYQFYHPPLQYLPENCRIKQLWTSIWKLNCRYMDREPLPLTNFPDFALEVVDDSVRFPLSQIRKARNSLLFENNRKSSSLVDEEARRAMELQWRFL</sequence>
<keyword evidence="1" id="KW-0732">Signal</keyword>